<dbReference type="SUPFAM" id="SSF52047">
    <property type="entry name" value="RNI-like"/>
    <property type="match status" value="1"/>
</dbReference>
<accession>A0A6J5VMY5</accession>
<organism evidence="1 2">
    <name type="scientific">Prunus armeniaca</name>
    <name type="common">Apricot</name>
    <name type="synonym">Armeniaca vulgaris</name>
    <dbReference type="NCBI Taxonomy" id="36596"/>
    <lineage>
        <taxon>Eukaryota</taxon>
        <taxon>Viridiplantae</taxon>
        <taxon>Streptophyta</taxon>
        <taxon>Embryophyta</taxon>
        <taxon>Tracheophyta</taxon>
        <taxon>Spermatophyta</taxon>
        <taxon>Magnoliopsida</taxon>
        <taxon>eudicotyledons</taxon>
        <taxon>Gunneridae</taxon>
        <taxon>Pentapetalae</taxon>
        <taxon>rosids</taxon>
        <taxon>fabids</taxon>
        <taxon>Rosales</taxon>
        <taxon>Rosaceae</taxon>
        <taxon>Amygdaloideae</taxon>
        <taxon>Amygdaleae</taxon>
        <taxon>Prunus</taxon>
    </lineage>
</organism>
<evidence type="ECO:0000313" key="1">
    <source>
        <dbReference type="EMBL" id="CAB4290530.1"/>
    </source>
</evidence>
<reference evidence="1 2" key="1">
    <citation type="submission" date="2020-05" db="EMBL/GenBank/DDBJ databases">
        <authorList>
            <person name="Campoy J."/>
            <person name="Schneeberger K."/>
            <person name="Spophaly S."/>
        </authorList>
    </citation>
    <scope>NUCLEOTIDE SEQUENCE [LARGE SCALE GENOMIC DNA]</scope>
    <source>
        <strain evidence="1">PruArmRojPasFocal</strain>
    </source>
</reference>
<protein>
    <submittedName>
        <fullName evidence="1">Uncharacterized protein</fullName>
    </submittedName>
</protein>
<evidence type="ECO:0000313" key="2">
    <source>
        <dbReference type="Proteomes" id="UP000507222"/>
    </source>
</evidence>
<sequence>MNLRLDTLSNLRTLKCSDGSWMEEGGLACMTNLQQLKIVELTKANLDLVVSNIERFHCLQSLSLEFKGGQPTTIRLSHFEHLHKLHLARRINKLPELPQNLVKLSLLYSDLEEDSIDDLEELIVEEGAMMKLNNLDISRCPRLELGKIPERLKLLTSYS</sequence>
<dbReference type="Proteomes" id="UP000507222">
    <property type="component" value="Unassembled WGS sequence"/>
</dbReference>
<proteinExistence type="predicted"/>
<dbReference type="InterPro" id="IPR032675">
    <property type="entry name" value="LRR_dom_sf"/>
</dbReference>
<name>A0A6J5VMY5_PRUAR</name>
<dbReference type="EMBL" id="CAEKDK010000008">
    <property type="protein sequence ID" value="CAB4290530.1"/>
    <property type="molecule type" value="Genomic_DNA"/>
</dbReference>
<gene>
    <name evidence="1" type="ORF">CURHAP_LOCUS50598</name>
</gene>
<dbReference type="Gene3D" id="3.80.10.10">
    <property type="entry name" value="Ribonuclease Inhibitor"/>
    <property type="match status" value="1"/>
</dbReference>
<dbReference type="AlphaFoldDB" id="A0A6J5VMY5"/>